<dbReference type="RefSeq" id="WP_167509273.1">
    <property type="nucleotide sequence ID" value="NZ_CP021645.1"/>
</dbReference>
<dbReference type="SUPFAM" id="SSF46785">
    <property type="entry name" value="Winged helix' DNA-binding domain"/>
    <property type="match status" value="1"/>
</dbReference>
<accession>A0AAJ2BFH0</accession>
<dbReference type="Proteomes" id="UP001268036">
    <property type="component" value="Unassembled WGS sequence"/>
</dbReference>
<dbReference type="PANTHER" id="PTHR30154:SF34">
    <property type="entry name" value="TRANSCRIPTIONAL REGULATOR AZLB"/>
    <property type="match status" value="1"/>
</dbReference>
<evidence type="ECO:0000256" key="3">
    <source>
        <dbReference type="ARBA" id="ARBA00023163"/>
    </source>
</evidence>
<dbReference type="InterPro" id="IPR036388">
    <property type="entry name" value="WH-like_DNA-bd_sf"/>
</dbReference>
<dbReference type="SUPFAM" id="SSF54909">
    <property type="entry name" value="Dimeric alpha+beta barrel"/>
    <property type="match status" value="1"/>
</dbReference>
<proteinExistence type="predicted"/>
<protein>
    <submittedName>
        <fullName evidence="5">Lrp/AsnC family leucine-responsive transcriptional regulator</fullName>
    </submittedName>
</protein>
<evidence type="ECO:0000313" key="6">
    <source>
        <dbReference type="Proteomes" id="UP001268036"/>
    </source>
</evidence>
<evidence type="ECO:0000256" key="1">
    <source>
        <dbReference type="ARBA" id="ARBA00023015"/>
    </source>
</evidence>
<dbReference type="PRINTS" id="PR00033">
    <property type="entry name" value="HTHASNC"/>
</dbReference>
<dbReference type="GO" id="GO:0005829">
    <property type="term" value="C:cytosol"/>
    <property type="evidence" value="ECO:0007669"/>
    <property type="project" value="TreeGrafter"/>
</dbReference>
<dbReference type="Pfam" id="PF13404">
    <property type="entry name" value="HTH_AsnC-type"/>
    <property type="match status" value="1"/>
</dbReference>
<dbReference type="SMART" id="SM00344">
    <property type="entry name" value="HTH_ASNC"/>
    <property type="match status" value="1"/>
</dbReference>
<evidence type="ECO:0000256" key="2">
    <source>
        <dbReference type="ARBA" id="ARBA00023125"/>
    </source>
</evidence>
<organism evidence="5 6">
    <name type="scientific">Pseudomonas oryzihabitans</name>
    <dbReference type="NCBI Taxonomy" id="47885"/>
    <lineage>
        <taxon>Bacteria</taxon>
        <taxon>Pseudomonadati</taxon>
        <taxon>Pseudomonadota</taxon>
        <taxon>Gammaproteobacteria</taxon>
        <taxon>Pseudomonadales</taxon>
        <taxon>Pseudomonadaceae</taxon>
        <taxon>Pseudomonas</taxon>
    </lineage>
</organism>
<dbReference type="AlphaFoldDB" id="A0AAJ2BFH0"/>
<dbReference type="PANTHER" id="PTHR30154">
    <property type="entry name" value="LEUCINE-RESPONSIVE REGULATORY PROTEIN"/>
    <property type="match status" value="1"/>
</dbReference>
<sequence length="146" mass="16254">MSGLDSIDQKILQILTADARTSISEIARRVHKSRTAVESRIERMEAQGTILGYTVRCAADSHCGPGHTSFMQFVNNGTDVCSQVWDSIKDHPGVLEAYSLFGNVDMLVRYDHVTIGNVVDFKETVLATGLVRSVVIMPVLRHWQHQ</sequence>
<reference evidence="5" key="1">
    <citation type="submission" date="2023-08" db="EMBL/GenBank/DDBJ databases">
        <title>Functional and genomic diversity of the sorghum phyllosphere microbiome.</title>
        <authorList>
            <person name="Shade A."/>
        </authorList>
    </citation>
    <scope>NUCLEOTIDE SEQUENCE</scope>
    <source>
        <strain evidence="5">SORGH_AS_0201</strain>
    </source>
</reference>
<dbReference type="GO" id="GO:0043565">
    <property type="term" value="F:sequence-specific DNA binding"/>
    <property type="evidence" value="ECO:0007669"/>
    <property type="project" value="InterPro"/>
</dbReference>
<keyword evidence="3" id="KW-0804">Transcription</keyword>
<dbReference type="Gene3D" id="1.10.10.10">
    <property type="entry name" value="Winged helix-like DNA-binding domain superfamily/Winged helix DNA-binding domain"/>
    <property type="match status" value="1"/>
</dbReference>
<dbReference type="InterPro" id="IPR036390">
    <property type="entry name" value="WH_DNA-bd_sf"/>
</dbReference>
<gene>
    <name evidence="5" type="ORF">QE440_000890</name>
</gene>
<dbReference type="InterPro" id="IPR011008">
    <property type="entry name" value="Dimeric_a/b-barrel"/>
</dbReference>
<comment type="caution">
    <text evidence="5">The sequence shown here is derived from an EMBL/GenBank/DDBJ whole genome shotgun (WGS) entry which is preliminary data.</text>
</comment>
<dbReference type="InterPro" id="IPR000485">
    <property type="entry name" value="AsnC-type_HTH_dom"/>
</dbReference>
<feature type="domain" description="HTH asnC-type" evidence="4">
    <location>
        <begin position="4"/>
        <end position="56"/>
    </location>
</feature>
<keyword evidence="2" id="KW-0238">DNA-binding</keyword>
<name>A0AAJ2BFH0_9PSED</name>
<dbReference type="PROSITE" id="PS50956">
    <property type="entry name" value="HTH_ASNC_2"/>
    <property type="match status" value="1"/>
</dbReference>
<evidence type="ECO:0000313" key="5">
    <source>
        <dbReference type="EMBL" id="MDR6233149.1"/>
    </source>
</evidence>
<dbReference type="InterPro" id="IPR019888">
    <property type="entry name" value="Tscrpt_reg_AsnC-like"/>
</dbReference>
<keyword evidence="1" id="KW-0805">Transcription regulation</keyword>
<dbReference type="EMBL" id="JAVJAF010000001">
    <property type="protein sequence ID" value="MDR6233149.1"/>
    <property type="molecule type" value="Genomic_DNA"/>
</dbReference>
<evidence type="ECO:0000259" key="4">
    <source>
        <dbReference type="PROSITE" id="PS50956"/>
    </source>
</evidence>
<dbReference type="GO" id="GO:0043200">
    <property type="term" value="P:response to amino acid"/>
    <property type="evidence" value="ECO:0007669"/>
    <property type="project" value="TreeGrafter"/>
</dbReference>